<name>A0A291T9Q6_9FIRM</name>
<protein>
    <submittedName>
        <fullName evidence="2">PrgI family protein</fullName>
    </submittedName>
</protein>
<proteinExistence type="predicted"/>
<evidence type="ECO:0000313" key="2">
    <source>
        <dbReference type="EMBL" id="ATL89913.1"/>
    </source>
</evidence>
<organism evidence="2 3">
    <name type="scientific">Faecalibacterium prausnitzii</name>
    <dbReference type="NCBI Taxonomy" id="853"/>
    <lineage>
        <taxon>Bacteria</taxon>
        <taxon>Bacillati</taxon>
        <taxon>Bacillota</taxon>
        <taxon>Clostridia</taxon>
        <taxon>Eubacteriales</taxon>
        <taxon>Oscillospiraceae</taxon>
        <taxon>Faecalibacterium</taxon>
    </lineage>
</organism>
<keyword evidence="1" id="KW-0812">Transmembrane</keyword>
<accession>A0A291T9Q6</accession>
<keyword evidence="1" id="KW-1133">Transmembrane helix</keyword>
<dbReference type="AlphaFoldDB" id="A0A291T9Q6"/>
<evidence type="ECO:0000313" key="3">
    <source>
        <dbReference type="Proteomes" id="UP000223709"/>
    </source>
</evidence>
<feature type="transmembrane region" description="Helical" evidence="1">
    <location>
        <begin position="50"/>
        <end position="70"/>
    </location>
</feature>
<keyword evidence="1" id="KW-0472">Membrane</keyword>
<dbReference type="Proteomes" id="UP000223709">
    <property type="component" value="Chromosome"/>
</dbReference>
<sequence>MASYISVPRDLSKVKTKVFMNLTKRQILCFGAGALIGVPVFFLLKSSGNLSLAALGMMAVMLPFFFLAMYEKDGQPLEVVAKHFYEAKFRRPKTRPYKTKNYYALLVQQADMEMEVNRIVQNSRKADSEE</sequence>
<reference evidence="2 3" key="1">
    <citation type="submission" date="2017-10" db="EMBL/GenBank/DDBJ databases">
        <title>Complete Genome Sequence of Faecalibacterium prausnitzii isolated from the gut of healthy adult Indian.</title>
        <authorList>
            <person name="Bag S."/>
            <person name="Ghosh T.S."/>
            <person name="Das B."/>
        </authorList>
    </citation>
    <scope>NUCLEOTIDE SEQUENCE [LARGE SCALE GENOMIC DNA]</scope>
    <source>
        <strain evidence="2 3">Indica</strain>
    </source>
</reference>
<dbReference type="Pfam" id="PF12666">
    <property type="entry name" value="PrgI"/>
    <property type="match status" value="1"/>
</dbReference>
<dbReference type="EMBL" id="CP023819">
    <property type="protein sequence ID" value="ATL89913.1"/>
    <property type="molecule type" value="Genomic_DNA"/>
</dbReference>
<dbReference type="RefSeq" id="WP_098923463.1">
    <property type="nucleotide sequence ID" value="NZ_CP023819.1"/>
</dbReference>
<evidence type="ECO:0000256" key="1">
    <source>
        <dbReference type="SAM" id="Phobius"/>
    </source>
</evidence>
<feature type="transmembrane region" description="Helical" evidence="1">
    <location>
        <begin position="27"/>
        <end position="44"/>
    </location>
</feature>
<dbReference type="InterPro" id="IPR024414">
    <property type="entry name" value="Uncharacterised_PrgI"/>
</dbReference>
<gene>
    <name evidence="2" type="ORF">CRH10_06215</name>
</gene>